<dbReference type="Pfam" id="PF01476">
    <property type="entry name" value="LysM"/>
    <property type="match status" value="1"/>
</dbReference>
<gene>
    <name evidence="3" type="ORF">SAMN05421730_1001234</name>
</gene>
<dbReference type="InterPro" id="IPR036779">
    <property type="entry name" value="LysM_dom_sf"/>
</dbReference>
<keyword evidence="1" id="KW-0812">Transmembrane</keyword>
<keyword evidence="4" id="KW-1185">Reference proteome</keyword>
<dbReference type="RefSeq" id="WP_091228902.1">
    <property type="nucleotide sequence ID" value="NZ_FMKA01000001.1"/>
</dbReference>
<reference evidence="3 4" key="1">
    <citation type="submission" date="2016-09" db="EMBL/GenBank/DDBJ databases">
        <authorList>
            <person name="Capua I."/>
            <person name="De Benedictis P."/>
            <person name="Joannis T."/>
            <person name="Lombin L.H."/>
            <person name="Cattoli G."/>
        </authorList>
    </citation>
    <scope>NUCLEOTIDE SEQUENCE [LARGE SCALE GENOMIC DNA]</scope>
    <source>
        <strain evidence="3 4">GluBS11</strain>
    </source>
</reference>
<dbReference type="STRING" id="1619234.SAMN05421730_1001234"/>
<evidence type="ECO:0000256" key="1">
    <source>
        <dbReference type="SAM" id="Phobius"/>
    </source>
</evidence>
<name>A0A1D3TNS9_9FIRM</name>
<keyword evidence="1" id="KW-0472">Membrane</keyword>
<evidence type="ECO:0000259" key="2">
    <source>
        <dbReference type="SMART" id="SM00257"/>
    </source>
</evidence>
<feature type="domain" description="LysM" evidence="2">
    <location>
        <begin position="47"/>
        <end position="98"/>
    </location>
</feature>
<dbReference type="SUPFAM" id="SSF54106">
    <property type="entry name" value="LysM domain"/>
    <property type="match status" value="1"/>
</dbReference>
<keyword evidence="1" id="KW-1133">Transmembrane helix</keyword>
<organism evidence="3 4">
    <name type="scientific">Anaerobium acetethylicum</name>
    <dbReference type="NCBI Taxonomy" id="1619234"/>
    <lineage>
        <taxon>Bacteria</taxon>
        <taxon>Bacillati</taxon>
        <taxon>Bacillota</taxon>
        <taxon>Clostridia</taxon>
        <taxon>Lachnospirales</taxon>
        <taxon>Lachnospiraceae</taxon>
        <taxon>Anaerobium</taxon>
    </lineage>
</organism>
<sequence length="102" mass="11325">MEERKTGFAFLFTVCLIFTFSVLFGGFFSKAESVPGSGSSSDKCFVSIEIEPGDTLWSIAQEYATDEYESIEHYISEVKDINSLTGDNICAGAFLTLPYYEN</sequence>
<evidence type="ECO:0000313" key="4">
    <source>
        <dbReference type="Proteomes" id="UP000199315"/>
    </source>
</evidence>
<dbReference type="OrthoDB" id="1716479at2"/>
<feature type="transmembrane region" description="Helical" evidence="1">
    <location>
        <begin position="7"/>
        <end position="28"/>
    </location>
</feature>
<dbReference type="CDD" id="cd00118">
    <property type="entry name" value="LysM"/>
    <property type="match status" value="1"/>
</dbReference>
<proteinExistence type="predicted"/>
<dbReference type="SMART" id="SM00257">
    <property type="entry name" value="LysM"/>
    <property type="match status" value="1"/>
</dbReference>
<dbReference type="Proteomes" id="UP000199315">
    <property type="component" value="Unassembled WGS sequence"/>
</dbReference>
<dbReference type="Gene3D" id="3.10.350.10">
    <property type="entry name" value="LysM domain"/>
    <property type="match status" value="1"/>
</dbReference>
<dbReference type="EMBL" id="FMKA01000001">
    <property type="protein sequence ID" value="SCP95004.1"/>
    <property type="molecule type" value="Genomic_DNA"/>
</dbReference>
<evidence type="ECO:0000313" key="3">
    <source>
        <dbReference type="EMBL" id="SCP95004.1"/>
    </source>
</evidence>
<accession>A0A1D3TNS9</accession>
<dbReference type="InterPro" id="IPR018392">
    <property type="entry name" value="LysM"/>
</dbReference>
<dbReference type="AlphaFoldDB" id="A0A1D3TNS9"/>
<protein>
    <submittedName>
        <fullName evidence="3">LysM domain-containing protein</fullName>
    </submittedName>
</protein>